<dbReference type="AlphaFoldDB" id="A0AAE0LB53"/>
<comment type="caution">
    <text evidence="1">The sequence shown here is derived from an EMBL/GenBank/DDBJ whole genome shotgun (WGS) entry which is preliminary data.</text>
</comment>
<protein>
    <submittedName>
        <fullName evidence="1">Uncharacterized protein</fullName>
    </submittedName>
</protein>
<sequence>MATRKDELASRTIFDIAAARHAATSATPAATAMPAAGSADHTFITAVWTLLRSRFDEAVAKHVQKNCFGAKHVRFTTGTESNVATVFTRMVAALKEAFIAEDATFTSLFKLTNAAVTVRLEANMLLYSILELLVDPDSAAADWLECSALAFPQDGKRMLLEFARRLMQRCVIIWE</sequence>
<evidence type="ECO:0000313" key="2">
    <source>
        <dbReference type="Proteomes" id="UP001190700"/>
    </source>
</evidence>
<evidence type="ECO:0000313" key="1">
    <source>
        <dbReference type="EMBL" id="KAK3278703.1"/>
    </source>
</evidence>
<organism evidence="1 2">
    <name type="scientific">Cymbomonas tetramitiformis</name>
    <dbReference type="NCBI Taxonomy" id="36881"/>
    <lineage>
        <taxon>Eukaryota</taxon>
        <taxon>Viridiplantae</taxon>
        <taxon>Chlorophyta</taxon>
        <taxon>Pyramimonadophyceae</taxon>
        <taxon>Pyramimonadales</taxon>
        <taxon>Pyramimonadaceae</taxon>
        <taxon>Cymbomonas</taxon>
    </lineage>
</organism>
<accession>A0AAE0LB53</accession>
<proteinExistence type="predicted"/>
<dbReference type="Proteomes" id="UP001190700">
    <property type="component" value="Unassembled WGS sequence"/>
</dbReference>
<gene>
    <name evidence="1" type="ORF">CYMTET_13379</name>
</gene>
<reference evidence="1 2" key="1">
    <citation type="journal article" date="2015" name="Genome Biol. Evol.">
        <title>Comparative Genomics of a Bacterivorous Green Alga Reveals Evolutionary Causalities and Consequences of Phago-Mixotrophic Mode of Nutrition.</title>
        <authorList>
            <person name="Burns J.A."/>
            <person name="Paasch A."/>
            <person name="Narechania A."/>
            <person name="Kim E."/>
        </authorList>
    </citation>
    <scope>NUCLEOTIDE SEQUENCE [LARGE SCALE GENOMIC DNA]</scope>
    <source>
        <strain evidence="1 2">PLY_AMNH</strain>
    </source>
</reference>
<dbReference type="EMBL" id="LGRX02005318">
    <property type="protein sequence ID" value="KAK3278703.1"/>
    <property type="molecule type" value="Genomic_DNA"/>
</dbReference>
<name>A0AAE0LB53_9CHLO</name>
<keyword evidence="2" id="KW-1185">Reference proteome</keyword>